<evidence type="ECO:0000313" key="2">
    <source>
        <dbReference type="Proteomes" id="UP000422736"/>
    </source>
</evidence>
<dbReference type="EMBL" id="CP015058">
    <property type="protein sequence ID" value="QGN16830.1"/>
    <property type="molecule type" value="Genomic_DNA"/>
</dbReference>
<evidence type="ECO:0000313" key="1">
    <source>
        <dbReference type="EMBL" id="QGN16830.1"/>
    </source>
</evidence>
<dbReference type="CDD" id="cd14825">
    <property type="entry name" value="TRAPPC2_sedlin"/>
    <property type="match status" value="1"/>
</dbReference>
<dbReference type="PANTHER" id="PTHR12403">
    <property type="entry name" value="TRAFFICKING PROTEIN PARTICLE COMPLEX SUBUNIT 2"/>
    <property type="match status" value="1"/>
</dbReference>
<dbReference type="InterPro" id="IPR006722">
    <property type="entry name" value="Sedlin"/>
</dbReference>
<dbReference type="InterPro" id="IPR011012">
    <property type="entry name" value="Longin-like_dom_sf"/>
</dbReference>
<dbReference type="Gene3D" id="3.30.450.70">
    <property type="match status" value="1"/>
</dbReference>
<dbReference type="Pfam" id="PF04628">
    <property type="entry name" value="Sedlin_N"/>
    <property type="match status" value="1"/>
</dbReference>
<protein>
    <submittedName>
        <fullName evidence="1">Transport protein particle 20 kDa subunit</fullName>
    </submittedName>
</protein>
<proteinExistence type="predicted"/>
<name>A0ABX6EWW0_KLUMA</name>
<reference evidence="1 2" key="1">
    <citation type="submission" date="2016-03" db="EMBL/GenBank/DDBJ databases">
        <title>How can Kluyveromyces marxianus grow so fast - potential evolutionary course in Saccharomyces Complex revealed by comparative genomics.</title>
        <authorList>
            <person name="Mo W."/>
            <person name="Lu W."/>
            <person name="Yang X."/>
            <person name="Qi J."/>
            <person name="Lv H."/>
        </authorList>
    </citation>
    <scope>NUCLEOTIDE SEQUENCE [LARGE SCALE GENOMIC DNA]</scope>
    <source>
        <strain evidence="1 2">FIM1</strain>
    </source>
</reference>
<dbReference type="Proteomes" id="UP000422736">
    <property type="component" value="Chromosome 5"/>
</dbReference>
<sequence>MFYFTIIGTDDNPVYEAEFTSAKSSFRPDIKELNPYIVHSALDIMEYLQWQRQPNLEVNTNTGGFLRSRHTMQENSYLGKIDSFYGLVVSGFLTYGNIKFIMVHGNGVVDDPTTKTFYYEVYELYLKTLMNPFYKVNDPISNPTFDSKVRVLAKKLFT</sequence>
<organism evidence="1 2">
    <name type="scientific">Kluyveromyces marxianus</name>
    <name type="common">Yeast</name>
    <name type="synonym">Candida kefyr</name>
    <dbReference type="NCBI Taxonomy" id="4911"/>
    <lineage>
        <taxon>Eukaryota</taxon>
        <taxon>Fungi</taxon>
        <taxon>Dikarya</taxon>
        <taxon>Ascomycota</taxon>
        <taxon>Saccharomycotina</taxon>
        <taxon>Saccharomycetes</taxon>
        <taxon>Saccharomycetales</taxon>
        <taxon>Saccharomycetaceae</taxon>
        <taxon>Kluyveromyces</taxon>
    </lineage>
</organism>
<keyword evidence="2" id="KW-1185">Reference proteome</keyword>
<reference evidence="1 2" key="2">
    <citation type="submission" date="2019-11" db="EMBL/GenBank/DDBJ databases">
        <authorList>
            <person name="Lu H."/>
        </authorList>
    </citation>
    <scope>NUCLEOTIDE SEQUENCE [LARGE SCALE GENOMIC DNA]</scope>
    <source>
        <strain evidence="1 2">FIM1</strain>
    </source>
</reference>
<gene>
    <name evidence="1" type="primary">TRS20</name>
    <name evidence="1" type="ORF">FIM1_3554</name>
</gene>
<dbReference type="SUPFAM" id="SSF64356">
    <property type="entry name" value="SNARE-like"/>
    <property type="match status" value="1"/>
</dbReference>
<accession>A0ABX6EWW0</accession>